<gene>
    <name evidence="3" type="ORF">Vretifemale_6422</name>
</gene>
<dbReference type="Proteomes" id="UP000747110">
    <property type="component" value="Unassembled WGS sequence"/>
</dbReference>
<evidence type="ECO:0000313" key="4">
    <source>
        <dbReference type="Proteomes" id="UP000747110"/>
    </source>
</evidence>
<comment type="caution">
    <text evidence="3">The sequence shown here is derived from an EMBL/GenBank/DDBJ whole genome shotgun (WGS) entry which is preliminary data.</text>
</comment>
<protein>
    <submittedName>
        <fullName evidence="3">Uncharacterized protein</fullName>
    </submittedName>
</protein>
<feature type="non-terminal residue" evidence="3">
    <location>
        <position position="154"/>
    </location>
</feature>
<proteinExistence type="predicted"/>
<keyword evidence="4" id="KW-1185">Reference proteome</keyword>
<dbReference type="AlphaFoldDB" id="A0A8J4C9X7"/>
<evidence type="ECO:0000256" key="2">
    <source>
        <dbReference type="SAM" id="Phobius"/>
    </source>
</evidence>
<evidence type="ECO:0000256" key="1">
    <source>
        <dbReference type="SAM" id="MobiDB-lite"/>
    </source>
</evidence>
<name>A0A8J4C9X7_9CHLO</name>
<feature type="region of interest" description="Disordered" evidence="1">
    <location>
        <begin position="1"/>
        <end position="30"/>
    </location>
</feature>
<keyword evidence="2" id="KW-0812">Transmembrane</keyword>
<accession>A0A8J4C9X7</accession>
<feature type="compositionally biased region" description="Basic and acidic residues" evidence="1">
    <location>
        <begin position="21"/>
        <end position="30"/>
    </location>
</feature>
<reference evidence="3" key="1">
    <citation type="journal article" date="2021" name="Proc. Natl. Acad. Sci. U.S.A.">
        <title>Three genomes in the algal genus Volvox reveal the fate of a haploid sex-determining region after a transition to homothallism.</title>
        <authorList>
            <person name="Yamamoto K."/>
            <person name="Hamaji T."/>
            <person name="Kawai-Toyooka H."/>
            <person name="Matsuzaki R."/>
            <person name="Takahashi F."/>
            <person name="Nishimura Y."/>
            <person name="Kawachi M."/>
            <person name="Noguchi H."/>
            <person name="Minakuchi Y."/>
            <person name="Umen J.G."/>
            <person name="Toyoda A."/>
            <person name="Nozaki H."/>
        </authorList>
    </citation>
    <scope>NUCLEOTIDE SEQUENCE</scope>
    <source>
        <strain evidence="3">NIES-3786</strain>
    </source>
</reference>
<dbReference type="EMBL" id="BNCP01000009">
    <property type="protein sequence ID" value="GIL76883.1"/>
    <property type="molecule type" value="Genomic_DNA"/>
</dbReference>
<organism evidence="3 4">
    <name type="scientific">Volvox reticuliferus</name>
    <dbReference type="NCBI Taxonomy" id="1737510"/>
    <lineage>
        <taxon>Eukaryota</taxon>
        <taxon>Viridiplantae</taxon>
        <taxon>Chlorophyta</taxon>
        <taxon>core chlorophytes</taxon>
        <taxon>Chlorophyceae</taxon>
        <taxon>CS clade</taxon>
        <taxon>Chlamydomonadales</taxon>
        <taxon>Volvocaceae</taxon>
        <taxon>Volvox</taxon>
    </lineage>
</organism>
<evidence type="ECO:0000313" key="3">
    <source>
        <dbReference type="EMBL" id="GIL76883.1"/>
    </source>
</evidence>
<sequence length="154" mass="15630">GGASGPPRRPRLSHGGYGRGGRREPFRPDGQEPISWSRFLELAAPTVPVCVGMVVMGLGMGLGIGLGLRSVGQGISSTGAGVTKAGEQLGGSLVMASTQLGSDLAMKTFQPESKSQGLAGATSVLGEKAMKKGLEIAAIWAVGMLGPKLMDVLV</sequence>
<feature type="transmembrane region" description="Helical" evidence="2">
    <location>
        <begin position="46"/>
        <end position="68"/>
    </location>
</feature>
<keyword evidence="2" id="KW-0472">Membrane</keyword>
<keyword evidence="2" id="KW-1133">Transmembrane helix</keyword>